<feature type="domain" description="Aminoacyl-transfer RNA synthetases class-II family profile" evidence="10">
    <location>
        <begin position="137"/>
        <end position="447"/>
    </location>
</feature>
<keyword evidence="8 9" id="KW-0030">Aminoacyl-tRNA synthetase</keyword>
<dbReference type="Pfam" id="PF01336">
    <property type="entry name" value="tRNA_anti-codon"/>
    <property type="match status" value="1"/>
</dbReference>
<organism evidence="11 12">
    <name type="scientific">Entotheonella factor</name>
    <dbReference type="NCBI Taxonomy" id="1429438"/>
    <lineage>
        <taxon>Bacteria</taxon>
        <taxon>Pseudomonadati</taxon>
        <taxon>Nitrospinota/Tectimicrobiota group</taxon>
        <taxon>Candidatus Tectimicrobiota</taxon>
        <taxon>Candidatus Entotheonellia</taxon>
        <taxon>Candidatus Entotheonellales</taxon>
        <taxon>Candidatus Entotheonellaceae</taxon>
        <taxon>Candidatus Entotheonella</taxon>
    </lineage>
</organism>
<dbReference type="HAMAP" id="MF_02075">
    <property type="entry name" value="Asp_tRNA_synth_type2"/>
    <property type="match status" value="1"/>
</dbReference>
<dbReference type="HOGENOM" id="CLU_004553_2_1_7"/>
<evidence type="ECO:0000256" key="8">
    <source>
        <dbReference type="ARBA" id="ARBA00023146"/>
    </source>
</evidence>
<dbReference type="GO" id="GO:0017101">
    <property type="term" value="C:aminoacyl-tRNA synthetase multienzyme complex"/>
    <property type="evidence" value="ECO:0007669"/>
    <property type="project" value="TreeGrafter"/>
</dbReference>
<evidence type="ECO:0000313" key="11">
    <source>
        <dbReference type="EMBL" id="ETX02037.1"/>
    </source>
</evidence>
<dbReference type="Gene3D" id="3.30.930.10">
    <property type="entry name" value="Bira Bifunctional Protein, Domain 2"/>
    <property type="match status" value="1"/>
</dbReference>
<dbReference type="EMBL" id="AZHW01000180">
    <property type="protein sequence ID" value="ETX02037.1"/>
    <property type="molecule type" value="Genomic_DNA"/>
</dbReference>
<comment type="subunit">
    <text evidence="9">Homodimer.</text>
</comment>
<keyword evidence="12" id="KW-1185">Reference proteome</keyword>
<dbReference type="PRINTS" id="PR01042">
    <property type="entry name" value="TRNASYNTHASP"/>
</dbReference>
<keyword evidence="6 9" id="KW-0067">ATP-binding</keyword>
<comment type="caution">
    <text evidence="9">Lacks conserved residue(s) required for the propagation of feature annotation.</text>
</comment>
<comment type="similarity">
    <text evidence="2 9">Belongs to the class-II aminoacyl-tRNA synthetase family. Type 2 subfamily.</text>
</comment>
<evidence type="ECO:0000256" key="3">
    <source>
        <dbReference type="ARBA" id="ARBA00022490"/>
    </source>
</evidence>
<keyword evidence="4 9" id="KW-0436">Ligase</keyword>
<feature type="binding site" evidence="9">
    <location>
        <begin position="418"/>
        <end position="421"/>
    </location>
    <ligand>
        <name>ATP</name>
        <dbReference type="ChEBI" id="CHEBI:30616"/>
    </ligand>
</feature>
<dbReference type="InterPro" id="IPR004364">
    <property type="entry name" value="Aa-tRNA-synt_II"/>
</dbReference>
<comment type="subcellular location">
    <subcellularLocation>
        <location evidence="1 9">Cytoplasm</location>
    </subcellularLocation>
</comment>
<dbReference type="PANTHER" id="PTHR43450:SF1">
    <property type="entry name" value="ASPARTATE--TRNA LIGASE, CYTOPLASMIC"/>
    <property type="match status" value="1"/>
</dbReference>
<feature type="binding site" evidence="9">
    <location>
        <position position="368"/>
    </location>
    <ligand>
        <name>L-aspartate</name>
        <dbReference type="ChEBI" id="CHEBI:29991"/>
    </ligand>
</feature>
<dbReference type="GO" id="GO:0005829">
    <property type="term" value="C:cytosol"/>
    <property type="evidence" value="ECO:0007669"/>
    <property type="project" value="TreeGrafter"/>
</dbReference>
<feature type="binding site" evidence="9">
    <location>
        <begin position="214"/>
        <end position="216"/>
    </location>
    <ligand>
        <name>ATP</name>
        <dbReference type="ChEBI" id="CHEBI:30616"/>
    </ligand>
</feature>
<evidence type="ECO:0000256" key="6">
    <source>
        <dbReference type="ARBA" id="ARBA00022840"/>
    </source>
</evidence>
<dbReference type="SUPFAM" id="SSF55681">
    <property type="entry name" value="Class II aaRS and biotin synthetases"/>
    <property type="match status" value="1"/>
</dbReference>
<comment type="caution">
    <text evidence="11">The sequence shown here is derived from an EMBL/GenBank/DDBJ whole genome shotgun (WGS) entry which is preliminary data.</text>
</comment>
<dbReference type="SUPFAM" id="SSF50249">
    <property type="entry name" value="Nucleic acid-binding proteins"/>
    <property type="match status" value="1"/>
</dbReference>
<gene>
    <name evidence="9" type="primary">aspS</name>
    <name evidence="11" type="ORF">ETSY1_05050</name>
</gene>
<evidence type="ECO:0000256" key="1">
    <source>
        <dbReference type="ARBA" id="ARBA00004496"/>
    </source>
</evidence>
<evidence type="ECO:0000256" key="2">
    <source>
        <dbReference type="ARBA" id="ARBA00005312"/>
    </source>
</evidence>
<dbReference type="Proteomes" id="UP000019141">
    <property type="component" value="Unassembled WGS sequence"/>
</dbReference>
<dbReference type="InterPro" id="IPR004365">
    <property type="entry name" value="NA-bd_OB_tRNA"/>
</dbReference>
<feature type="binding site" evidence="9">
    <location>
        <position position="372"/>
    </location>
    <ligand>
        <name>L-aspartate</name>
        <dbReference type="ChEBI" id="CHEBI:29991"/>
    </ligand>
</feature>
<evidence type="ECO:0000313" key="12">
    <source>
        <dbReference type="Proteomes" id="UP000019141"/>
    </source>
</evidence>
<dbReference type="InterPro" id="IPR006195">
    <property type="entry name" value="aa-tRNA-synth_II"/>
</dbReference>
<dbReference type="AlphaFoldDB" id="W4LXC8"/>
<name>W4LXC8_ENTF1</name>
<dbReference type="GO" id="GO:0006422">
    <property type="term" value="P:aspartyl-tRNA aminoacylation"/>
    <property type="evidence" value="ECO:0007669"/>
    <property type="project" value="UniProtKB-UniRule"/>
</dbReference>
<dbReference type="Pfam" id="PF00152">
    <property type="entry name" value="tRNA-synt_2"/>
    <property type="match status" value="1"/>
</dbReference>
<evidence type="ECO:0000256" key="4">
    <source>
        <dbReference type="ARBA" id="ARBA00022598"/>
    </source>
</evidence>
<feature type="binding site" evidence="9">
    <location>
        <position position="365"/>
    </location>
    <ligand>
        <name>ATP</name>
        <dbReference type="ChEBI" id="CHEBI:30616"/>
    </ligand>
</feature>
<evidence type="ECO:0000256" key="7">
    <source>
        <dbReference type="ARBA" id="ARBA00022917"/>
    </source>
</evidence>
<keyword evidence="7 9" id="KW-0648">Protein biosynthesis</keyword>
<evidence type="ECO:0000256" key="5">
    <source>
        <dbReference type="ARBA" id="ARBA00022741"/>
    </source>
</evidence>
<dbReference type="InterPro" id="IPR004523">
    <property type="entry name" value="Asp-tRNA_synthase_2"/>
</dbReference>
<dbReference type="Gene3D" id="2.40.50.140">
    <property type="entry name" value="Nucleic acid-binding proteins"/>
    <property type="match status" value="1"/>
</dbReference>
<evidence type="ECO:0000256" key="9">
    <source>
        <dbReference type="HAMAP-Rule" id="MF_02075"/>
    </source>
</evidence>
<dbReference type="EC" id="6.1.1.12" evidence="9"/>
<dbReference type="InterPro" id="IPR045864">
    <property type="entry name" value="aa-tRNA-synth_II/BPL/LPL"/>
</dbReference>
<proteinExistence type="inferred from homology"/>
<feature type="binding site" evidence="9">
    <location>
        <position position="170"/>
    </location>
    <ligand>
        <name>L-aspartate</name>
        <dbReference type="ChEBI" id="CHEBI:29991"/>
    </ligand>
</feature>
<accession>W4LXC8</accession>
<keyword evidence="5 9" id="KW-0547">Nucleotide-binding</keyword>
<dbReference type="GO" id="GO:0003723">
    <property type="term" value="F:RNA binding"/>
    <property type="evidence" value="ECO:0007669"/>
    <property type="project" value="TreeGrafter"/>
</dbReference>
<reference evidence="11 12" key="1">
    <citation type="journal article" date="2014" name="Nature">
        <title>An environmental bacterial taxon with a large and distinct metabolic repertoire.</title>
        <authorList>
            <person name="Wilson M.C."/>
            <person name="Mori T."/>
            <person name="Ruckert C."/>
            <person name="Uria A.R."/>
            <person name="Helf M.J."/>
            <person name="Takada K."/>
            <person name="Gernert C."/>
            <person name="Steffens U.A."/>
            <person name="Heycke N."/>
            <person name="Schmitt S."/>
            <person name="Rinke C."/>
            <person name="Helfrich E.J."/>
            <person name="Brachmann A.O."/>
            <person name="Gurgui C."/>
            <person name="Wakimoto T."/>
            <person name="Kracht M."/>
            <person name="Crusemann M."/>
            <person name="Hentschel U."/>
            <person name="Abe I."/>
            <person name="Matsunaga S."/>
            <person name="Kalinowski J."/>
            <person name="Takeyama H."/>
            <person name="Piel J."/>
        </authorList>
    </citation>
    <scope>NUCLEOTIDE SEQUENCE [LARGE SCALE GENOMIC DNA]</scope>
    <source>
        <strain evidence="12">TSY1</strain>
    </source>
</reference>
<evidence type="ECO:0000259" key="10">
    <source>
        <dbReference type="PROSITE" id="PS50862"/>
    </source>
</evidence>
<dbReference type="GO" id="GO:0004815">
    <property type="term" value="F:aspartate-tRNA ligase activity"/>
    <property type="evidence" value="ECO:0007669"/>
    <property type="project" value="UniProtKB-UniRule"/>
</dbReference>
<keyword evidence="3 9" id="KW-0963">Cytoplasm</keyword>
<feature type="binding site" evidence="9">
    <location>
        <position position="214"/>
    </location>
    <ligand>
        <name>L-aspartate</name>
        <dbReference type="ChEBI" id="CHEBI:29991"/>
    </ligand>
</feature>
<protein>
    <recommendedName>
        <fullName evidence="9">Aspartate--tRNA ligase</fullName>
        <ecNumber evidence="9">6.1.1.12</ecNumber>
    </recommendedName>
    <alternativeName>
        <fullName evidence="9">Aspartyl-tRNA synthetase</fullName>
        <shortName evidence="9">AspRS</shortName>
    </alternativeName>
</protein>
<comment type="function">
    <text evidence="9">Catalyzes the attachment of L-aspartate to tRNA(Asp) in a two-step reaction: L-aspartate is first activated by ATP to form Asp-AMP and then transferred to the acceptor end of tRNA(Asp).</text>
</comment>
<sequence length="447" mass="50338">MPLTRKSPAVEKIFVGDLPKYMGKRVVVHGWVVVLRRSKALRFLVIRDRTGTVQTVHRGAADAVDIDVISPESAVRVTGLVREGASARFGRVEIEVEAIEVLAWAQAPLPLDQNAEPDMRLDHRYLDLRSRARGFIFEIQTTLEAAIREFVLARGFVEIHTPKITAGGSESGAAVFEMPYFGQTACLVQSPQFYMQLAMAAGFDRVFEVGPVFRAEASVTNRHATEFTCIDVEMSWIDSHEDLMHLEEGLLRHALSVVREIHGADIERYYGVEIEALDSEIPRIPISFAHELLDRSAAEASSRLTHRAEQMLSKYAQEQYGHSFVFITDYPAADRPFYTMEEDAGPGSGQLTRSRSFDLLWRGIEVTSGCQREHRYDRLRAQAMKAGLESDTLARYLDTYYLDMFRYGCPPHGGFGIGLNRLLMTLLAQQSIRETSFVFRGPGRFVP</sequence>
<comment type="catalytic activity">
    <reaction evidence="9">
        <text>tRNA(Asp) + L-aspartate + ATP = L-aspartyl-tRNA(Asp) + AMP + diphosphate</text>
        <dbReference type="Rhea" id="RHEA:19649"/>
        <dbReference type="Rhea" id="RHEA-COMP:9660"/>
        <dbReference type="Rhea" id="RHEA-COMP:9678"/>
        <dbReference type="ChEBI" id="CHEBI:29991"/>
        <dbReference type="ChEBI" id="CHEBI:30616"/>
        <dbReference type="ChEBI" id="CHEBI:33019"/>
        <dbReference type="ChEBI" id="CHEBI:78442"/>
        <dbReference type="ChEBI" id="CHEBI:78516"/>
        <dbReference type="ChEBI" id="CHEBI:456215"/>
        <dbReference type="EC" id="6.1.1.12"/>
    </reaction>
</comment>
<dbReference type="PANTHER" id="PTHR43450">
    <property type="entry name" value="ASPARTYL-TRNA SYNTHETASE"/>
    <property type="match status" value="1"/>
</dbReference>
<dbReference type="PROSITE" id="PS50862">
    <property type="entry name" value="AA_TRNA_LIGASE_II"/>
    <property type="match status" value="1"/>
</dbReference>
<dbReference type="InterPro" id="IPR002312">
    <property type="entry name" value="Asp/Asn-tRNA-synth_IIb"/>
</dbReference>
<dbReference type="GO" id="GO:0005524">
    <property type="term" value="F:ATP binding"/>
    <property type="evidence" value="ECO:0007669"/>
    <property type="project" value="UniProtKB-UniRule"/>
</dbReference>
<dbReference type="InterPro" id="IPR012340">
    <property type="entry name" value="NA-bd_OB-fold"/>
</dbReference>
<dbReference type="NCBIfam" id="NF003483">
    <property type="entry name" value="PRK05159.1"/>
    <property type="match status" value="1"/>
</dbReference>
<dbReference type="PATRIC" id="fig|1429438.4.peg.1156"/>